<sequence>MRNESQGPGWNLCCKDTQRGRGRNRCFGWLSWGHWCTICTLHGVLGDTQLKVGARYTLTWFISQLQRLLDLSHLLKASGRSVLFHTLWLGYSQSPLVYFYFSKLLSKL</sequence>
<gene>
    <name evidence="1" type="ORF">PoB_004318300</name>
</gene>
<accession>A0AAV4BCR8</accession>
<name>A0AAV4BCR8_9GAST</name>
<dbReference type="Proteomes" id="UP000735302">
    <property type="component" value="Unassembled WGS sequence"/>
</dbReference>
<organism evidence="1 2">
    <name type="scientific">Plakobranchus ocellatus</name>
    <dbReference type="NCBI Taxonomy" id="259542"/>
    <lineage>
        <taxon>Eukaryota</taxon>
        <taxon>Metazoa</taxon>
        <taxon>Spiralia</taxon>
        <taxon>Lophotrochozoa</taxon>
        <taxon>Mollusca</taxon>
        <taxon>Gastropoda</taxon>
        <taxon>Heterobranchia</taxon>
        <taxon>Euthyneura</taxon>
        <taxon>Panpulmonata</taxon>
        <taxon>Sacoglossa</taxon>
        <taxon>Placobranchoidea</taxon>
        <taxon>Plakobranchidae</taxon>
        <taxon>Plakobranchus</taxon>
    </lineage>
</organism>
<evidence type="ECO:0000313" key="2">
    <source>
        <dbReference type="Proteomes" id="UP000735302"/>
    </source>
</evidence>
<dbReference type="AlphaFoldDB" id="A0AAV4BCR8"/>
<dbReference type="EMBL" id="BLXT01004684">
    <property type="protein sequence ID" value="GFO16678.1"/>
    <property type="molecule type" value="Genomic_DNA"/>
</dbReference>
<comment type="caution">
    <text evidence="1">The sequence shown here is derived from an EMBL/GenBank/DDBJ whole genome shotgun (WGS) entry which is preliminary data.</text>
</comment>
<evidence type="ECO:0000313" key="1">
    <source>
        <dbReference type="EMBL" id="GFO16678.1"/>
    </source>
</evidence>
<proteinExistence type="predicted"/>
<protein>
    <submittedName>
        <fullName evidence="1">Uncharacterized protein</fullName>
    </submittedName>
</protein>
<keyword evidence="2" id="KW-1185">Reference proteome</keyword>
<reference evidence="1 2" key="1">
    <citation type="journal article" date="2021" name="Elife">
        <title>Chloroplast acquisition without the gene transfer in kleptoplastic sea slugs, Plakobranchus ocellatus.</title>
        <authorList>
            <person name="Maeda T."/>
            <person name="Takahashi S."/>
            <person name="Yoshida T."/>
            <person name="Shimamura S."/>
            <person name="Takaki Y."/>
            <person name="Nagai Y."/>
            <person name="Toyoda A."/>
            <person name="Suzuki Y."/>
            <person name="Arimoto A."/>
            <person name="Ishii H."/>
            <person name="Satoh N."/>
            <person name="Nishiyama T."/>
            <person name="Hasebe M."/>
            <person name="Maruyama T."/>
            <person name="Minagawa J."/>
            <person name="Obokata J."/>
            <person name="Shigenobu S."/>
        </authorList>
    </citation>
    <scope>NUCLEOTIDE SEQUENCE [LARGE SCALE GENOMIC DNA]</scope>
</reference>